<dbReference type="Proteomes" id="UP000006281">
    <property type="component" value="Chromosome"/>
</dbReference>
<dbReference type="InterPro" id="IPR014917">
    <property type="entry name" value="DUF1800"/>
</dbReference>
<dbReference type="HOGENOM" id="CLU_026001_1_1_11"/>
<dbReference type="EMBL" id="HE804045">
    <property type="protein sequence ID" value="CCH29748.1"/>
    <property type="molecule type" value="Genomic_DNA"/>
</dbReference>
<protein>
    <recommendedName>
        <fullName evidence="3">DUF1800 domain-containing protein</fullName>
    </recommendedName>
</protein>
<dbReference type="STRING" id="1179773.BN6_24340"/>
<name>K0JZM6_SACES</name>
<accession>K0JZM6</accession>
<sequence length="430" mass="47133">MATVCAAPDAAHMPELDERAAVRRLHDRFGFGPRPGDLDRGFAATLDRLLTPAPVATPALTLDPPVLARGDKQAKKDANQRRAVEEKALTSWWLARMVATDTATERLTWFWHGHFATSEQKVRSPWHMLAQNEAFRRLGLDGFPALARAMVVDPALLLWLDGNDNRAGSPNENLAREYLELFTLGIGHYTEQDVREAARVLTGWTVRRDQAEAQFVAKRHDDQPKTVLGIIGYFTVQSFVDAVLARPESARFVVGRLWFRLVSATPPAADTVDRLVSAHAKDIRSVLRAIAAEPAFRDPATTLVKQPVEWALGLMRALGVRWDSLDDKAVKQLGNGLRGMGQLPFRPPSVGGWAAGGAWLTTAAGVARVKVAQLLAAKADLKSVTGADSVRELLSVDAWSDRTRDALSRVDKPEHLATVAACAPEYVVSR</sequence>
<proteinExistence type="predicted"/>
<dbReference type="eggNOG" id="COG5267">
    <property type="taxonomic scope" value="Bacteria"/>
</dbReference>
<reference evidence="1 2" key="1">
    <citation type="journal article" date="2012" name="BMC Genomics">
        <title>Complete genome sequence of Saccharothrix espanaensis DSM 44229T and comparison to the other completely sequenced Pseudonocardiaceae.</title>
        <authorList>
            <person name="Strobel T."/>
            <person name="Al-Dilaimi A."/>
            <person name="Blom J."/>
            <person name="Gessner A."/>
            <person name="Kalinowski J."/>
            <person name="Luzhetska M."/>
            <person name="Puhler A."/>
            <person name="Szczepanowski R."/>
            <person name="Bechthold A."/>
            <person name="Ruckert C."/>
        </authorList>
    </citation>
    <scope>NUCLEOTIDE SEQUENCE [LARGE SCALE GENOMIC DNA]</scope>
    <source>
        <strain evidence="2">ATCC 51144 / DSM 44229 / JCM 9112 / NBRC 15066 / NRRL 15764</strain>
    </source>
</reference>
<organism evidence="1 2">
    <name type="scientific">Saccharothrix espanaensis (strain ATCC 51144 / DSM 44229 / JCM 9112 / NBRC 15066 / NRRL 15764)</name>
    <dbReference type="NCBI Taxonomy" id="1179773"/>
    <lineage>
        <taxon>Bacteria</taxon>
        <taxon>Bacillati</taxon>
        <taxon>Actinomycetota</taxon>
        <taxon>Actinomycetes</taxon>
        <taxon>Pseudonocardiales</taxon>
        <taxon>Pseudonocardiaceae</taxon>
        <taxon>Saccharothrix</taxon>
    </lineage>
</organism>
<dbReference type="AlphaFoldDB" id="K0JZM6"/>
<dbReference type="PATRIC" id="fig|1179773.3.peg.2434"/>
<dbReference type="KEGG" id="sesp:BN6_24340"/>
<gene>
    <name evidence="1" type="ordered locus">BN6_24340</name>
</gene>
<evidence type="ECO:0000313" key="1">
    <source>
        <dbReference type="EMBL" id="CCH29748.1"/>
    </source>
</evidence>
<keyword evidence="2" id="KW-1185">Reference proteome</keyword>
<evidence type="ECO:0000313" key="2">
    <source>
        <dbReference type="Proteomes" id="UP000006281"/>
    </source>
</evidence>
<dbReference type="Pfam" id="PF08811">
    <property type="entry name" value="DUF1800"/>
    <property type="match status" value="1"/>
</dbReference>
<evidence type="ECO:0008006" key="3">
    <source>
        <dbReference type="Google" id="ProtNLM"/>
    </source>
</evidence>